<evidence type="ECO:0000313" key="12">
    <source>
        <dbReference type="EMBL" id="SFG77236.1"/>
    </source>
</evidence>
<sequence>MRDPKVLAGRDDNAAVYKISDELAMIQTIDYITPVVDDPYQFGMIAAANALSDIYAMGGRPVTALNIIGFPNQSLPLSIMEDIIRGGADKAADAGVTIVGGHSITDSAPKYGLAVTGFMDPDRMVGKNGAKPGDRLILTKPLGVGVITTGIDHKLVHEDQVAKVTDIMLTLNRRASEIMLEVGVNACTDVTGFGLLGHLREIAVASGVGARVNVSAVPVLPETEKLVRAGAVPGGTHNNYRYLRDTVQWDPGLSDEMRLILCDPQTSGGLLMVVSWENVDRLLAALRKDLDVVLAEEIGEIVSEPGLLKVIA</sequence>
<keyword evidence="7 9" id="KW-0460">Magnesium</keyword>
<dbReference type="Gene3D" id="3.90.650.10">
    <property type="entry name" value="PurM-like C-terminal domain"/>
    <property type="match status" value="1"/>
</dbReference>
<dbReference type="InterPro" id="IPR004536">
    <property type="entry name" value="SPS/SelD"/>
</dbReference>
<organism evidence="12 13">
    <name type="scientific">Desulfotruncus arcticus DSM 17038</name>
    <dbReference type="NCBI Taxonomy" id="1121424"/>
    <lineage>
        <taxon>Bacteria</taxon>
        <taxon>Bacillati</taxon>
        <taxon>Bacillota</taxon>
        <taxon>Clostridia</taxon>
        <taxon>Eubacteriales</taxon>
        <taxon>Desulfallaceae</taxon>
        <taxon>Desulfotruncus</taxon>
    </lineage>
</organism>
<dbReference type="AlphaFoldDB" id="A0A1I2UQS1"/>
<feature type="domain" description="PurM-like C-terminal" evidence="11">
    <location>
        <begin position="131"/>
        <end position="305"/>
    </location>
</feature>
<dbReference type="GO" id="GO:0004756">
    <property type="term" value="F:selenide, water dikinase activity"/>
    <property type="evidence" value="ECO:0007669"/>
    <property type="project" value="UniProtKB-UniRule"/>
</dbReference>
<comment type="function">
    <text evidence="9">Synthesizes selenophosphate from selenide and ATP.</text>
</comment>
<keyword evidence="13" id="KW-1185">Reference proteome</keyword>
<comment type="caution">
    <text evidence="9">Lacks conserved residue(s) required for the propagation of feature annotation.</text>
</comment>
<dbReference type="PIRSF" id="PIRSF036407">
    <property type="entry name" value="Selenphspht_syn"/>
    <property type="match status" value="1"/>
</dbReference>
<keyword evidence="5 9" id="KW-0418">Kinase</keyword>
<dbReference type="FunFam" id="3.90.650.10:FF:000004">
    <property type="entry name" value="Selenide, water dikinase"/>
    <property type="match status" value="1"/>
</dbReference>
<gene>
    <name evidence="9" type="primary">selD</name>
    <name evidence="12" type="ORF">SAMN05660649_02656</name>
</gene>
<dbReference type="InterPro" id="IPR036921">
    <property type="entry name" value="PurM-like_N_sf"/>
</dbReference>
<dbReference type="HAMAP" id="MF_00625">
    <property type="entry name" value="SelD"/>
    <property type="match status" value="1"/>
</dbReference>
<comment type="subunit">
    <text evidence="9">Homodimer.</text>
</comment>
<feature type="binding site" evidence="9">
    <location>
        <begin position="101"/>
        <end position="103"/>
    </location>
    <ligand>
        <name>ATP</name>
        <dbReference type="ChEBI" id="CHEBI:30616"/>
        <note>ligand shared between dimeric partners</note>
    </ligand>
</feature>
<evidence type="ECO:0000259" key="11">
    <source>
        <dbReference type="Pfam" id="PF02769"/>
    </source>
</evidence>
<dbReference type="STRING" id="341036.SAMN05660649_02656"/>
<dbReference type="GO" id="GO:0016260">
    <property type="term" value="P:selenocysteine biosynthetic process"/>
    <property type="evidence" value="ECO:0007669"/>
    <property type="project" value="InterPro"/>
</dbReference>
<comment type="catalytic activity">
    <reaction evidence="9">
        <text>hydrogenselenide + ATP + H2O = selenophosphate + AMP + phosphate + 2 H(+)</text>
        <dbReference type="Rhea" id="RHEA:18737"/>
        <dbReference type="ChEBI" id="CHEBI:15377"/>
        <dbReference type="ChEBI" id="CHEBI:15378"/>
        <dbReference type="ChEBI" id="CHEBI:16144"/>
        <dbReference type="ChEBI" id="CHEBI:29317"/>
        <dbReference type="ChEBI" id="CHEBI:30616"/>
        <dbReference type="ChEBI" id="CHEBI:43474"/>
        <dbReference type="ChEBI" id="CHEBI:456215"/>
        <dbReference type="EC" id="2.7.9.3"/>
    </reaction>
</comment>
<dbReference type="NCBIfam" id="NF002098">
    <property type="entry name" value="PRK00943.1"/>
    <property type="match status" value="1"/>
</dbReference>
<feature type="binding site" description="in other chain" evidence="9">
    <location>
        <position position="53"/>
    </location>
    <ligand>
        <name>ATP</name>
        <dbReference type="ChEBI" id="CHEBI:30616"/>
        <note>ligand shared between dimeric partners</note>
    </ligand>
</feature>
<feature type="domain" description="PurM-like N-terminal" evidence="10">
    <location>
        <begin position="12"/>
        <end position="118"/>
    </location>
</feature>
<dbReference type="EMBL" id="FOOX01000009">
    <property type="protein sequence ID" value="SFG77236.1"/>
    <property type="molecule type" value="Genomic_DNA"/>
</dbReference>
<keyword evidence="2 9" id="KW-0808">Transferase</keyword>
<dbReference type="InterPro" id="IPR036676">
    <property type="entry name" value="PurM-like_C_sf"/>
</dbReference>
<accession>A0A1I2UQS1</accession>
<dbReference type="Proteomes" id="UP000199337">
    <property type="component" value="Unassembled WGS sequence"/>
</dbReference>
<proteinExistence type="inferred from homology"/>
<comment type="cofactor">
    <cofactor evidence="9">
        <name>Mg(2+)</name>
        <dbReference type="ChEBI" id="CHEBI:18420"/>
    </cofactor>
    <text evidence="9">Binds 1 Mg(2+) ion per monomer.</text>
</comment>
<dbReference type="SUPFAM" id="SSF55326">
    <property type="entry name" value="PurM N-terminal domain-like"/>
    <property type="match status" value="1"/>
</dbReference>
<dbReference type="GO" id="GO:0005524">
    <property type="term" value="F:ATP binding"/>
    <property type="evidence" value="ECO:0007669"/>
    <property type="project" value="UniProtKB-UniRule"/>
</dbReference>
<keyword evidence="8 9" id="KW-0711">Selenium</keyword>
<evidence type="ECO:0000313" key="13">
    <source>
        <dbReference type="Proteomes" id="UP000199337"/>
    </source>
</evidence>
<evidence type="ECO:0000256" key="1">
    <source>
        <dbReference type="ARBA" id="ARBA00008026"/>
    </source>
</evidence>
<evidence type="ECO:0000256" key="3">
    <source>
        <dbReference type="ARBA" id="ARBA00022723"/>
    </source>
</evidence>
<dbReference type="CDD" id="cd02195">
    <property type="entry name" value="SelD"/>
    <property type="match status" value="1"/>
</dbReference>
<dbReference type="SUPFAM" id="SSF56042">
    <property type="entry name" value="PurM C-terminal domain-like"/>
    <property type="match status" value="1"/>
</dbReference>
<keyword evidence="4 9" id="KW-0547">Nucleotide-binding</keyword>
<dbReference type="PANTHER" id="PTHR10256:SF0">
    <property type="entry name" value="INACTIVE SELENIDE, WATER DIKINASE-LIKE PROTEIN-RELATED"/>
    <property type="match status" value="1"/>
</dbReference>
<feature type="binding site" description="in other chain" evidence="9">
    <location>
        <begin position="10"/>
        <end position="12"/>
    </location>
    <ligand>
        <name>ATP</name>
        <dbReference type="ChEBI" id="CHEBI:30616"/>
        <note>ligand shared between dimeric partners</note>
    </ligand>
</feature>
<feature type="binding site" evidence="9">
    <location>
        <position position="53"/>
    </location>
    <ligand>
        <name>Mg(2+)</name>
        <dbReference type="ChEBI" id="CHEBI:18420"/>
    </ligand>
</feature>
<dbReference type="GO" id="GO:0000287">
    <property type="term" value="F:magnesium ion binding"/>
    <property type="evidence" value="ECO:0007669"/>
    <property type="project" value="UniProtKB-UniRule"/>
</dbReference>
<dbReference type="NCBIfam" id="TIGR00476">
    <property type="entry name" value="selD"/>
    <property type="match status" value="1"/>
</dbReference>
<protein>
    <recommendedName>
        <fullName evidence="9">Selenide, water dikinase</fullName>
        <ecNumber evidence="9">2.7.9.3</ecNumber>
    </recommendedName>
    <alternativeName>
        <fullName evidence="9">Selenium donor protein</fullName>
    </alternativeName>
    <alternativeName>
        <fullName evidence="9">Selenophosphate synthase</fullName>
    </alternativeName>
</protein>
<evidence type="ECO:0000259" key="10">
    <source>
        <dbReference type="Pfam" id="PF00586"/>
    </source>
</evidence>
<name>A0A1I2UQS1_9FIRM</name>
<evidence type="ECO:0000256" key="4">
    <source>
        <dbReference type="ARBA" id="ARBA00022741"/>
    </source>
</evidence>
<evidence type="ECO:0000256" key="8">
    <source>
        <dbReference type="ARBA" id="ARBA00023266"/>
    </source>
</evidence>
<dbReference type="GO" id="GO:0005737">
    <property type="term" value="C:cytoplasm"/>
    <property type="evidence" value="ECO:0007669"/>
    <property type="project" value="TreeGrafter"/>
</dbReference>
<dbReference type="Pfam" id="PF02769">
    <property type="entry name" value="AIRS_C"/>
    <property type="match status" value="1"/>
</dbReference>
<evidence type="ECO:0000256" key="2">
    <source>
        <dbReference type="ARBA" id="ARBA00022679"/>
    </source>
</evidence>
<evidence type="ECO:0000256" key="9">
    <source>
        <dbReference type="HAMAP-Rule" id="MF_00625"/>
    </source>
</evidence>
<dbReference type="EC" id="2.7.9.3" evidence="9"/>
<dbReference type="Gene3D" id="3.30.1330.10">
    <property type="entry name" value="PurM-like, N-terminal domain"/>
    <property type="match status" value="1"/>
</dbReference>
<comment type="similarity">
    <text evidence="1 9">Belongs to the selenophosphate synthase 1 family. Class I subfamily.</text>
</comment>
<evidence type="ECO:0000256" key="7">
    <source>
        <dbReference type="ARBA" id="ARBA00022842"/>
    </source>
</evidence>
<feature type="binding site" description="in other chain" evidence="9">
    <location>
        <position position="30"/>
    </location>
    <ligand>
        <name>ATP</name>
        <dbReference type="ChEBI" id="CHEBI:30616"/>
        <note>ligand shared between dimeric partners</note>
    </ligand>
</feature>
<keyword evidence="3 9" id="KW-0479">Metal-binding</keyword>
<evidence type="ECO:0000256" key="5">
    <source>
        <dbReference type="ARBA" id="ARBA00022777"/>
    </source>
</evidence>
<dbReference type="InterPro" id="IPR010918">
    <property type="entry name" value="PurM-like_C_dom"/>
</dbReference>
<reference evidence="13" key="1">
    <citation type="submission" date="2016-10" db="EMBL/GenBank/DDBJ databases">
        <authorList>
            <person name="Varghese N."/>
            <person name="Submissions S."/>
        </authorList>
    </citation>
    <scope>NUCLEOTIDE SEQUENCE [LARGE SCALE GENOMIC DNA]</scope>
    <source>
        <strain evidence="13">DSM 17038</strain>
    </source>
</reference>
<dbReference type="Pfam" id="PF00586">
    <property type="entry name" value="AIRS"/>
    <property type="match status" value="1"/>
</dbReference>
<evidence type="ECO:0000256" key="6">
    <source>
        <dbReference type="ARBA" id="ARBA00022840"/>
    </source>
</evidence>
<keyword evidence="6 9" id="KW-0067">ATP-binding</keyword>
<dbReference type="InterPro" id="IPR023061">
    <property type="entry name" value="SelD_I"/>
</dbReference>
<dbReference type="InterPro" id="IPR016188">
    <property type="entry name" value="PurM-like_N"/>
</dbReference>
<dbReference type="PANTHER" id="PTHR10256">
    <property type="entry name" value="SELENIDE, WATER DIKINASE"/>
    <property type="match status" value="1"/>
</dbReference>
<feature type="binding site" evidence="9">
    <location>
        <position position="189"/>
    </location>
    <ligand>
        <name>Mg(2+)</name>
        <dbReference type="ChEBI" id="CHEBI:18420"/>
    </ligand>
</feature>